<dbReference type="AlphaFoldDB" id="A0AA89KYD3"/>
<dbReference type="SUPFAM" id="SSF89360">
    <property type="entry name" value="HesB-like domain"/>
    <property type="match status" value="1"/>
</dbReference>
<name>A0AA89KYD3_9LACO</name>
<feature type="domain" description="Core" evidence="1">
    <location>
        <begin position="7"/>
        <end position="118"/>
    </location>
</feature>
<evidence type="ECO:0000313" key="3">
    <source>
        <dbReference type="Proteomes" id="UP000050823"/>
    </source>
</evidence>
<protein>
    <recommendedName>
        <fullName evidence="1">Core domain-containing protein</fullName>
    </recommendedName>
</protein>
<comment type="caution">
    <text evidence="2">The sequence shown here is derived from an EMBL/GenBank/DDBJ whole genome shotgun (WGS) entry which is preliminary data.</text>
</comment>
<dbReference type="InterPro" id="IPR000361">
    <property type="entry name" value="ATAP_core_dom"/>
</dbReference>
<organism evidence="2 3">
    <name type="scientific">Latilactobacillus graminis DSM 20719</name>
    <dbReference type="NCBI Taxonomy" id="1423752"/>
    <lineage>
        <taxon>Bacteria</taxon>
        <taxon>Bacillati</taxon>
        <taxon>Bacillota</taxon>
        <taxon>Bacilli</taxon>
        <taxon>Lactobacillales</taxon>
        <taxon>Lactobacillaceae</taxon>
        <taxon>Latilactobacillus</taxon>
    </lineage>
</organism>
<dbReference type="EMBL" id="AYZB01000003">
    <property type="protein sequence ID" value="KRM24270.1"/>
    <property type="molecule type" value="Genomic_DNA"/>
</dbReference>
<evidence type="ECO:0000313" key="2">
    <source>
        <dbReference type="EMBL" id="KRM24270.1"/>
    </source>
</evidence>
<dbReference type="Gene3D" id="2.60.300.12">
    <property type="entry name" value="HesB-like domain"/>
    <property type="match status" value="1"/>
</dbReference>
<dbReference type="Pfam" id="PF01521">
    <property type="entry name" value="Fe-S_biosyn"/>
    <property type="match status" value="1"/>
</dbReference>
<gene>
    <name evidence="2" type="ORF">FC90_GL000747</name>
</gene>
<dbReference type="InterPro" id="IPR035903">
    <property type="entry name" value="HesB-like_dom_sf"/>
</dbReference>
<evidence type="ECO:0000259" key="1">
    <source>
        <dbReference type="Pfam" id="PF01521"/>
    </source>
</evidence>
<sequence length="127" mass="14094">MKGMVDMTLTMTPAAIAKIQAKMTSGQKILLDLDDGVGPFSNVGYCSLDTSFRLLLVPADADIKDYPGEFESNLGPVYYKDYAASYFDEHEILDINDKNQMLTLSNHSGLVDGHISIVVFEKEVMMY</sequence>
<dbReference type="Proteomes" id="UP000050823">
    <property type="component" value="Unassembled WGS sequence"/>
</dbReference>
<proteinExistence type="predicted"/>
<reference evidence="2 3" key="1">
    <citation type="journal article" date="2015" name="Genome Announc.">
        <title>Expanding the biotechnology potential of lactobacilli through comparative genomics of 213 strains and associated genera.</title>
        <authorList>
            <person name="Sun Z."/>
            <person name="Harris H.M."/>
            <person name="McCann A."/>
            <person name="Guo C."/>
            <person name="Argimon S."/>
            <person name="Zhang W."/>
            <person name="Yang X."/>
            <person name="Jeffery I.B."/>
            <person name="Cooney J.C."/>
            <person name="Kagawa T.F."/>
            <person name="Liu W."/>
            <person name="Song Y."/>
            <person name="Salvetti E."/>
            <person name="Wrobel A."/>
            <person name="Rasinkangas P."/>
            <person name="Parkhill J."/>
            <person name="Rea M.C."/>
            <person name="O'Sullivan O."/>
            <person name="Ritari J."/>
            <person name="Douillard F.P."/>
            <person name="Paul Ross R."/>
            <person name="Yang R."/>
            <person name="Briner A.E."/>
            <person name="Felis G.E."/>
            <person name="de Vos W.M."/>
            <person name="Barrangou R."/>
            <person name="Klaenhammer T.R."/>
            <person name="Caufield P.W."/>
            <person name="Cui Y."/>
            <person name="Zhang H."/>
            <person name="O'Toole P.W."/>
        </authorList>
    </citation>
    <scope>NUCLEOTIDE SEQUENCE [LARGE SCALE GENOMIC DNA]</scope>
    <source>
        <strain evidence="2 3">DSM 20719</strain>
    </source>
</reference>
<accession>A0AA89KYD3</accession>